<evidence type="ECO:0008006" key="3">
    <source>
        <dbReference type="Google" id="ProtNLM"/>
    </source>
</evidence>
<proteinExistence type="predicted"/>
<organism evidence="1 2">
    <name type="scientific">Dactylosporangium darangshiense</name>
    <dbReference type="NCBI Taxonomy" id="579108"/>
    <lineage>
        <taxon>Bacteria</taxon>
        <taxon>Bacillati</taxon>
        <taxon>Actinomycetota</taxon>
        <taxon>Actinomycetes</taxon>
        <taxon>Micromonosporales</taxon>
        <taxon>Micromonosporaceae</taxon>
        <taxon>Dactylosporangium</taxon>
    </lineage>
</organism>
<reference evidence="2" key="1">
    <citation type="journal article" date="2019" name="Int. J. Syst. Evol. Microbiol.">
        <title>The Global Catalogue of Microorganisms (GCM) 10K type strain sequencing project: providing services to taxonomists for standard genome sequencing and annotation.</title>
        <authorList>
            <consortium name="The Broad Institute Genomics Platform"/>
            <consortium name="The Broad Institute Genome Sequencing Center for Infectious Disease"/>
            <person name="Wu L."/>
            <person name="Ma J."/>
        </authorList>
    </citation>
    <scope>NUCLEOTIDE SEQUENCE [LARGE SCALE GENOMIC DNA]</scope>
    <source>
        <strain evidence="2">JCM 17441</strain>
    </source>
</reference>
<comment type="caution">
    <text evidence="1">The sequence shown here is derived from an EMBL/GenBank/DDBJ whole genome shotgun (WGS) entry which is preliminary data.</text>
</comment>
<evidence type="ECO:0000313" key="1">
    <source>
        <dbReference type="EMBL" id="GAA4263890.1"/>
    </source>
</evidence>
<accession>A0ABP8DV65</accession>
<keyword evidence="2" id="KW-1185">Reference proteome</keyword>
<gene>
    <name evidence="1" type="ORF">GCM10022255_112530</name>
</gene>
<sequence>MAGEPLAVAVATVDGQRHSLRIIVTDEHGRVADARLPKLDPAGAGSVTVEGLPPGAYTVDVTGTQPGSPVSSDVVVWADTP</sequence>
<dbReference type="EMBL" id="BAABAT010000083">
    <property type="protein sequence ID" value="GAA4263890.1"/>
    <property type="molecule type" value="Genomic_DNA"/>
</dbReference>
<dbReference type="RefSeq" id="WP_345143997.1">
    <property type="nucleotide sequence ID" value="NZ_BAABAT010000083.1"/>
</dbReference>
<dbReference type="Proteomes" id="UP001500620">
    <property type="component" value="Unassembled WGS sequence"/>
</dbReference>
<evidence type="ECO:0000313" key="2">
    <source>
        <dbReference type="Proteomes" id="UP001500620"/>
    </source>
</evidence>
<name>A0ABP8DV65_9ACTN</name>
<protein>
    <recommendedName>
        <fullName evidence="3">Carboxypeptidase regulatory-like domain-containing protein</fullName>
    </recommendedName>
</protein>